<name>E6WR90_PSEUU</name>
<feature type="region of interest" description="Disordered" evidence="4">
    <location>
        <begin position="270"/>
        <end position="291"/>
    </location>
</feature>
<protein>
    <submittedName>
        <fullName evidence="6">Filamentous hemagglutinin family outer membrane protein</fullName>
    </submittedName>
</protein>
<dbReference type="eggNOG" id="COG3210">
    <property type="taxonomic scope" value="Bacteria"/>
</dbReference>
<dbReference type="InterPro" id="IPR008638">
    <property type="entry name" value="FhaB/CdiA-like_TPS"/>
</dbReference>
<dbReference type="PANTHER" id="PTHR12338">
    <property type="entry name" value="AUTOTRANSPORTER"/>
    <property type="match status" value="1"/>
</dbReference>
<dbReference type="Pfam" id="PF05860">
    <property type="entry name" value="TPS"/>
    <property type="match status" value="1"/>
</dbReference>
<organism evidence="6 7">
    <name type="scientific">Pseudoxanthomonas suwonensis (strain 11-1)</name>
    <dbReference type="NCBI Taxonomy" id="743721"/>
    <lineage>
        <taxon>Bacteria</taxon>
        <taxon>Pseudomonadati</taxon>
        <taxon>Pseudomonadota</taxon>
        <taxon>Gammaproteobacteria</taxon>
        <taxon>Lysobacterales</taxon>
        <taxon>Lysobacteraceae</taxon>
        <taxon>Pseudoxanthomonas</taxon>
    </lineage>
</organism>
<dbReference type="Gene3D" id="2.160.20.10">
    <property type="entry name" value="Single-stranded right-handed beta-helix, Pectin lyase-like"/>
    <property type="match status" value="1"/>
</dbReference>
<evidence type="ECO:0000313" key="6">
    <source>
        <dbReference type="EMBL" id="ADV26835.1"/>
    </source>
</evidence>
<proteinExistence type="predicted"/>
<evidence type="ECO:0000256" key="4">
    <source>
        <dbReference type="SAM" id="MobiDB-lite"/>
    </source>
</evidence>
<dbReference type="NCBIfam" id="TIGR01901">
    <property type="entry name" value="adhes_NPXG"/>
    <property type="match status" value="1"/>
</dbReference>
<dbReference type="EMBL" id="CP002446">
    <property type="protein sequence ID" value="ADV26835.1"/>
    <property type="molecule type" value="Genomic_DNA"/>
</dbReference>
<accession>E6WR90</accession>
<keyword evidence="7" id="KW-1185">Reference proteome</keyword>
<evidence type="ECO:0000259" key="5">
    <source>
        <dbReference type="SMART" id="SM00912"/>
    </source>
</evidence>
<dbReference type="STRING" id="743721.Psesu_0984"/>
<gene>
    <name evidence="6" type="ordered locus">Psesu_0984</name>
</gene>
<dbReference type="AlphaFoldDB" id="E6WR90"/>
<sequence length="291" mass="29908">MRPPRTAWIAALALAIGLALPVADTPAQERDALPEQGRVVSGKAELRRKERSLTVTQRSQRAILEWRSFDIGADASVTFVQPSRSSVALNRVVGGKPSMIAGRLSSNGHVFLVNGAGVMFAPGAQVDVGRLVTTGMDVDDDEFMAGNGLFEDEIGGLAPVTPADGGLPPALRVADPATDDDIAADAEGEAPSGWLTLDAGVGGLLRIGLEPAQVQALIEDGGLREEGEDLVLSEEGSSALASSAVAMGTAPQARGVAVRDGRLLLVATAPARNTAAAGTPHPPARPRPSLP</sequence>
<dbReference type="Proteomes" id="UP000008632">
    <property type="component" value="Chromosome"/>
</dbReference>
<evidence type="ECO:0000256" key="3">
    <source>
        <dbReference type="ARBA" id="ARBA00022729"/>
    </source>
</evidence>
<keyword evidence="3" id="KW-0732">Signal</keyword>
<comment type="subcellular location">
    <subcellularLocation>
        <location evidence="1">Secreted</location>
    </subcellularLocation>
</comment>
<dbReference type="RefSeq" id="WP_013534665.1">
    <property type="nucleotide sequence ID" value="NC_014924.1"/>
</dbReference>
<dbReference type="InterPro" id="IPR011050">
    <property type="entry name" value="Pectin_lyase_fold/virulence"/>
</dbReference>
<dbReference type="HOGENOM" id="CLU_851598_0_0_6"/>
<dbReference type="GO" id="GO:0005576">
    <property type="term" value="C:extracellular region"/>
    <property type="evidence" value="ECO:0007669"/>
    <property type="project" value="UniProtKB-SubCell"/>
</dbReference>
<feature type="compositionally biased region" description="Pro residues" evidence="4">
    <location>
        <begin position="280"/>
        <end position="291"/>
    </location>
</feature>
<evidence type="ECO:0000256" key="2">
    <source>
        <dbReference type="ARBA" id="ARBA00022525"/>
    </source>
</evidence>
<dbReference type="SUPFAM" id="SSF51126">
    <property type="entry name" value="Pectin lyase-like"/>
    <property type="match status" value="1"/>
</dbReference>
<feature type="domain" description="Filamentous haemagglutinin FhaB/tRNA nuclease CdiA-like TPS" evidence="5">
    <location>
        <begin position="30"/>
        <end position="142"/>
    </location>
</feature>
<dbReference type="InterPro" id="IPR050909">
    <property type="entry name" value="Bact_Autotransporter_VF"/>
</dbReference>
<dbReference type="SMART" id="SM00912">
    <property type="entry name" value="Haemagg_act"/>
    <property type="match status" value="1"/>
</dbReference>
<feature type="compositionally biased region" description="Low complexity" evidence="4">
    <location>
        <begin position="270"/>
        <end position="279"/>
    </location>
</feature>
<evidence type="ECO:0000313" key="7">
    <source>
        <dbReference type="Proteomes" id="UP000008632"/>
    </source>
</evidence>
<evidence type="ECO:0000256" key="1">
    <source>
        <dbReference type="ARBA" id="ARBA00004613"/>
    </source>
</evidence>
<dbReference type="KEGG" id="psu:Psesu_0984"/>
<keyword evidence="2" id="KW-0964">Secreted</keyword>
<reference evidence="6 7" key="1">
    <citation type="submission" date="2011-01" db="EMBL/GenBank/DDBJ databases">
        <title>Complete sequence of Pseudoxanthomonas suwonensis 11-1.</title>
        <authorList>
            <consortium name="US DOE Joint Genome Institute"/>
            <person name="Lucas S."/>
            <person name="Copeland A."/>
            <person name="Lapidus A."/>
            <person name="Cheng J.-F."/>
            <person name="Goodwin L."/>
            <person name="Pitluck S."/>
            <person name="Teshima H."/>
            <person name="Detter J.C."/>
            <person name="Han C."/>
            <person name="Tapia R."/>
            <person name="Land M."/>
            <person name="Hauser L."/>
            <person name="Kyrpides N."/>
            <person name="Ivanova N."/>
            <person name="Ovchinnikova G."/>
            <person name="Siebers A.K."/>
            <person name="Allgaier M."/>
            <person name="Thelen M.P."/>
            <person name="Hugenholtz P."/>
            <person name="Gladden J."/>
            <person name="Woyke T."/>
        </authorList>
    </citation>
    <scope>NUCLEOTIDE SEQUENCE [LARGE SCALE GENOMIC DNA]</scope>
    <source>
        <strain evidence="7">11-1</strain>
    </source>
</reference>
<dbReference type="InterPro" id="IPR012334">
    <property type="entry name" value="Pectin_lyas_fold"/>
</dbReference>
<dbReference type="PANTHER" id="PTHR12338:SF8">
    <property type="entry name" value="HEME_HEMOPEXIN-BINDING PROTEIN"/>
    <property type="match status" value="1"/>
</dbReference>